<dbReference type="PANTHER" id="PTHR36558:SF1">
    <property type="entry name" value="RESTRICTION ENDONUCLEASE DOMAIN-CONTAINING PROTEIN-RELATED"/>
    <property type="match status" value="1"/>
</dbReference>
<feature type="domain" description="Putative restriction endonuclease" evidence="1">
    <location>
        <begin position="78"/>
        <end position="247"/>
    </location>
</feature>
<name>A0AA35T7A1_GEOBA</name>
<evidence type="ECO:0000313" key="3">
    <source>
        <dbReference type="Proteomes" id="UP001174909"/>
    </source>
</evidence>
<protein>
    <submittedName>
        <fullName evidence="2">Uncharacterized protein sll0925</fullName>
    </submittedName>
</protein>
<evidence type="ECO:0000259" key="1">
    <source>
        <dbReference type="Pfam" id="PF05685"/>
    </source>
</evidence>
<dbReference type="PANTHER" id="PTHR36558">
    <property type="entry name" value="GLR1098 PROTEIN"/>
    <property type="match status" value="1"/>
</dbReference>
<proteinExistence type="predicted"/>
<keyword evidence="3" id="KW-1185">Reference proteome</keyword>
<dbReference type="Proteomes" id="UP001174909">
    <property type="component" value="Unassembled WGS sequence"/>
</dbReference>
<evidence type="ECO:0000313" key="2">
    <source>
        <dbReference type="EMBL" id="CAI8042763.1"/>
    </source>
</evidence>
<dbReference type="AlphaFoldDB" id="A0AA35T7A1"/>
<dbReference type="InterPro" id="IPR015422">
    <property type="entry name" value="PyrdxlP-dep_Trfase_small"/>
</dbReference>
<dbReference type="CDD" id="cd06260">
    <property type="entry name" value="DUF820-like"/>
    <property type="match status" value="1"/>
</dbReference>
<dbReference type="InterPro" id="IPR011335">
    <property type="entry name" value="Restrct_endonuc-II-like"/>
</dbReference>
<sequence>MGLKSVAVSTGSACDSESVKASHVLVAMAVPNELALTAVRFGLGRYNTAEEVDVVADEVHIVQESRMSSVAAQTYLTPEEYIASERKATLKSEYLSGEIVAMSGASNLAHNLITVNTATQLYNQLVEGGCRVFTSDMRVGISAGVSYFYPDVAVVCGELRFEDDAFDTLVNPQVIIEVLSTSTAGYDRGEKFIRYRQLESLQEYILISQDQVHVEHYLRQGKQWVLSEFSALENVLPLASIGAELSLNQIYRFVEVETDDTLQATRSV</sequence>
<dbReference type="InterPro" id="IPR012296">
    <property type="entry name" value="Nuclease_put_TT1808"/>
</dbReference>
<comment type="caution">
    <text evidence="2">The sequence shown here is derived from an EMBL/GenBank/DDBJ whole genome shotgun (WGS) entry which is preliminary data.</text>
</comment>
<dbReference type="SUPFAM" id="SSF52980">
    <property type="entry name" value="Restriction endonuclease-like"/>
    <property type="match status" value="1"/>
</dbReference>
<dbReference type="Pfam" id="PF05685">
    <property type="entry name" value="Uma2"/>
    <property type="match status" value="1"/>
</dbReference>
<dbReference type="Gene3D" id="3.90.1150.10">
    <property type="entry name" value="Aspartate Aminotransferase, domain 1"/>
    <property type="match status" value="1"/>
</dbReference>
<reference evidence="2" key="1">
    <citation type="submission" date="2023-03" db="EMBL/GenBank/DDBJ databases">
        <authorList>
            <person name="Steffen K."/>
            <person name="Cardenas P."/>
        </authorList>
    </citation>
    <scope>NUCLEOTIDE SEQUENCE</scope>
</reference>
<dbReference type="SUPFAM" id="SSF53383">
    <property type="entry name" value="PLP-dependent transferases"/>
    <property type="match status" value="1"/>
</dbReference>
<organism evidence="2 3">
    <name type="scientific">Geodia barretti</name>
    <name type="common">Barrett's horny sponge</name>
    <dbReference type="NCBI Taxonomy" id="519541"/>
    <lineage>
        <taxon>Eukaryota</taxon>
        <taxon>Metazoa</taxon>
        <taxon>Porifera</taxon>
        <taxon>Demospongiae</taxon>
        <taxon>Heteroscleromorpha</taxon>
        <taxon>Tetractinellida</taxon>
        <taxon>Astrophorina</taxon>
        <taxon>Geodiidae</taxon>
        <taxon>Geodia</taxon>
    </lineage>
</organism>
<dbReference type="EMBL" id="CASHTH010003283">
    <property type="protein sequence ID" value="CAI8042763.1"/>
    <property type="molecule type" value="Genomic_DNA"/>
</dbReference>
<dbReference type="InterPro" id="IPR015424">
    <property type="entry name" value="PyrdxlP-dep_Trfase"/>
</dbReference>
<gene>
    <name evidence="2" type="ORF">GBAR_LOCUS23710</name>
</gene>
<dbReference type="Gene3D" id="3.90.1570.10">
    <property type="entry name" value="tt1808, chain A"/>
    <property type="match status" value="1"/>
</dbReference>
<dbReference type="GO" id="GO:0006281">
    <property type="term" value="P:DNA repair"/>
    <property type="evidence" value="ECO:0007669"/>
    <property type="project" value="UniProtKB-ARBA"/>
</dbReference>
<dbReference type="InterPro" id="IPR008538">
    <property type="entry name" value="Uma2"/>
</dbReference>
<accession>A0AA35T7A1</accession>